<dbReference type="Gene3D" id="1.20.1250.20">
    <property type="entry name" value="MFS general substrate transporter like domains"/>
    <property type="match status" value="1"/>
</dbReference>
<evidence type="ECO:0000313" key="10">
    <source>
        <dbReference type="Proteomes" id="UP000020492"/>
    </source>
</evidence>
<feature type="transmembrane region" description="Helical" evidence="7">
    <location>
        <begin position="40"/>
        <end position="61"/>
    </location>
</feature>
<name>A0A016QRJ7_9DEIO</name>
<evidence type="ECO:0000259" key="8">
    <source>
        <dbReference type="PROSITE" id="PS50850"/>
    </source>
</evidence>
<feature type="transmembrane region" description="Helical" evidence="7">
    <location>
        <begin position="12"/>
        <end position="34"/>
    </location>
</feature>
<accession>A0A016QRJ7</accession>
<dbReference type="PANTHER" id="PTHR23517">
    <property type="entry name" value="RESISTANCE PROTEIN MDTM, PUTATIVE-RELATED-RELATED"/>
    <property type="match status" value="1"/>
</dbReference>
<protein>
    <submittedName>
        <fullName evidence="9">Integral membrane protein LmrP</fullName>
    </submittedName>
</protein>
<reference evidence="9 10" key="1">
    <citation type="submission" date="2014-03" db="EMBL/GenBank/DDBJ databases">
        <title>Draft genome sequence of Deinococcus phoenicis 1P10ME.</title>
        <authorList>
            <person name="Stepanov V.G."/>
            <person name="Vaishampayan P."/>
            <person name="Venkateswaran K."/>
            <person name="Fox G.E."/>
        </authorList>
    </citation>
    <scope>NUCLEOTIDE SEQUENCE [LARGE SCALE GENOMIC DNA]</scope>
    <source>
        <strain evidence="9 10">1P10ME</strain>
    </source>
</reference>
<sequence>MWGTLHRNVKVRIINSFLTRMVGGAIFPFMAIYFTQQLGAGLAGLLLILLVAVQFLAGLYGGGLADAWGRRRTLLAGEVLKVLAFAGLLLANLWVPLPWWTFAALVVINVANGLINPAAEAMLVDVSTPESRTFMYAVNYWAINASLLVGTLLGGWLYQDHFVALLAGLLGMSFVTLFLAQRFMTETLGGPRRTASEVRESMGWRPLLGSYAQVARDRTYLLFLLGFVLLMSIEFGRQNFIPVHLAQAFTPQTFLGLPLTGVKAMSLLTAVNTIMIVAFTIPVSQWVKGRDLKRVMAWGFVLFAGGFAVLNGSVHLGALIAGSVVLSVGELLYVPTRQTLLADLIPEGKRGAYLAVNGQVFTLGKWLAALGVPLGAQIGGTGMMLVVLGLGVLAVLLSLTGLRGQPAGAPLAGEAA</sequence>
<comment type="caution">
    <text evidence="9">The sequence shown here is derived from an EMBL/GenBank/DDBJ whole genome shotgun (WGS) entry which is preliminary data.</text>
</comment>
<dbReference type="GO" id="GO:0005886">
    <property type="term" value="C:plasma membrane"/>
    <property type="evidence" value="ECO:0007669"/>
    <property type="project" value="UniProtKB-SubCell"/>
</dbReference>
<organism evidence="9 10">
    <name type="scientific">Deinococcus phoenicis</name>
    <dbReference type="NCBI Taxonomy" id="1476583"/>
    <lineage>
        <taxon>Bacteria</taxon>
        <taxon>Thermotogati</taxon>
        <taxon>Deinococcota</taxon>
        <taxon>Deinococci</taxon>
        <taxon>Deinococcales</taxon>
        <taxon>Deinococcaceae</taxon>
        <taxon>Deinococcus</taxon>
    </lineage>
</organism>
<evidence type="ECO:0000256" key="2">
    <source>
        <dbReference type="ARBA" id="ARBA00022448"/>
    </source>
</evidence>
<dbReference type="PROSITE" id="PS50850">
    <property type="entry name" value="MFS"/>
    <property type="match status" value="1"/>
</dbReference>
<evidence type="ECO:0000313" key="9">
    <source>
        <dbReference type="EMBL" id="EYB68591.1"/>
    </source>
</evidence>
<dbReference type="AlphaFoldDB" id="A0A016QRJ7"/>
<evidence type="ECO:0000256" key="3">
    <source>
        <dbReference type="ARBA" id="ARBA00022475"/>
    </source>
</evidence>
<dbReference type="InterPro" id="IPR005829">
    <property type="entry name" value="Sugar_transporter_CS"/>
</dbReference>
<dbReference type="EMBL" id="JHAC01000019">
    <property type="protein sequence ID" value="EYB68591.1"/>
    <property type="molecule type" value="Genomic_DNA"/>
</dbReference>
<feature type="transmembrane region" description="Helical" evidence="7">
    <location>
        <begin position="73"/>
        <end position="91"/>
    </location>
</feature>
<dbReference type="eggNOG" id="COG2814">
    <property type="taxonomic scope" value="Bacteria"/>
</dbReference>
<keyword evidence="2" id="KW-0813">Transport</keyword>
<dbReference type="CDD" id="cd17329">
    <property type="entry name" value="MFS_MdtH_MDR_like"/>
    <property type="match status" value="1"/>
</dbReference>
<feature type="domain" description="Major facilitator superfamily (MFS) profile" evidence="8">
    <location>
        <begin position="1"/>
        <end position="406"/>
    </location>
</feature>
<dbReference type="InterPro" id="IPR020846">
    <property type="entry name" value="MFS_dom"/>
</dbReference>
<feature type="transmembrane region" description="Helical" evidence="7">
    <location>
        <begin position="162"/>
        <end position="180"/>
    </location>
</feature>
<feature type="transmembrane region" description="Helical" evidence="7">
    <location>
        <begin position="382"/>
        <end position="402"/>
    </location>
</feature>
<dbReference type="SUPFAM" id="SSF103473">
    <property type="entry name" value="MFS general substrate transporter"/>
    <property type="match status" value="1"/>
</dbReference>
<dbReference type="SMR" id="A0A016QRJ7"/>
<dbReference type="Pfam" id="PF07690">
    <property type="entry name" value="MFS_1"/>
    <property type="match status" value="1"/>
</dbReference>
<comment type="subcellular location">
    <subcellularLocation>
        <location evidence="1">Cell membrane</location>
        <topology evidence="1">Multi-pass membrane protein</topology>
    </subcellularLocation>
</comment>
<dbReference type="InterPro" id="IPR011701">
    <property type="entry name" value="MFS"/>
</dbReference>
<dbReference type="PROSITE" id="PS00216">
    <property type="entry name" value="SUGAR_TRANSPORT_1"/>
    <property type="match status" value="1"/>
</dbReference>
<keyword evidence="10" id="KW-1185">Reference proteome</keyword>
<feature type="transmembrane region" description="Helical" evidence="7">
    <location>
        <begin position="136"/>
        <end position="156"/>
    </location>
</feature>
<feature type="transmembrane region" description="Helical" evidence="7">
    <location>
        <begin position="220"/>
        <end position="241"/>
    </location>
</feature>
<keyword evidence="4 7" id="KW-0812">Transmembrane</keyword>
<dbReference type="PANTHER" id="PTHR23517:SF3">
    <property type="entry name" value="INTEGRAL MEMBRANE TRANSPORT PROTEIN"/>
    <property type="match status" value="1"/>
</dbReference>
<dbReference type="InterPro" id="IPR036259">
    <property type="entry name" value="MFS_trans_sf"/>
</dbReference>
<evidence type="ECO:0000256" key="6">
    <source>
        <dbReference type="ARBA" id="ARBA00023136"/>
    </source>
</evidence>
<keyword evidence="5 7" id="KW-1133">Transmembrane helix</keyword>
<evidence type="ECO:0000256" key="7">
    <source>
        <dbReference type="SAM" id="Phobius"/>
    </source>
</evidence>
<keyword evidence="3" id="KW-1003">Cell membrane</keyword>
<feature type="transmembrane region" description="Helical" evidence="7">
    <location>
        <begin position="261"/>
        <end position="283"/>
    </location>
</feature>
<evidence type="ECO:0000256" key="1">
    <source>
        <dbReference type="ARBA" id="ARBA00004651"/>
    </source>
</evidence>
<dbReference type="RefSeq" id="WP_034355687.1">
    <property type="nucleotide sequence ID" value="NZ_JHAC01000019.1"/>
</dbReference>
<dbReference type="GO" id="GO:0022857">
    <property type="term" value="F:transmembrane transporter activity"/>
    <property type="evidence" value="ECO:0007669"/>
    <property type="project" value="InterPro"/>
</dbReference>
<evidence type="ECO:0000256" key="4">
    <source>
        <dbReference type="ARBA" id="ARBA00022692"/>
    </source>
</evidence>
<gene>
    <name evidence="9" type="ORF">DEIPH_ctg019orf0001</name>
</gene>
<proteinExistence type="predicted"/>
<dbReference type="InterPro" id="IPR050171">
    <property type="entry name" value="MFS_Transporters"/>
</dbReference>
<dbReference type="PATRIC" id="fig|1476583.3.peg.1279"/>
<dbReference type="Proteomes" id="UP000020492">
    <property type="component" value="Unassembled WGS sequence"/>
</dbReference>
<evidence type="ECO:0000256" key="5">
    <source>
        <dbReference type="ARBA" id="ARBA00022989"/>
    </source>
</evidence>
<feature type="transmembrane region" description="Helical" evidence="7">
    <location>
        <begin position="97"/>
        <end position="115"/>
    </location>
</feature>
<keyword evidence="6 7" id="KW-0472">Membrane</keyword>